<comment type="caution">
    <text evidence="1">The sequence shown here is derived from an EMBL/GenBank/DDBJ whole genome shotgun (WGS) entry which is preliminary data.</text>
</comment>
<evidence type="ECO:0000313" key="2">
    <source>
        <dbReference type="Proteomes" id="UP000322658"/>
    </source>
</evidence>
<sequence>MMAKLKIKLIAIQEEPVKVAPEMESLLRAAIALTNFEIKMVWLKVSHPAVMDCSKKVALPKSPIYLAEQFTPTDLMEIVTSMQGLGVGRCLDGSQASLDMFVESFSWMFNVRINNPNQCKHAILNRKLRLTRFLDLLRGYLIERSQQ</sequence>
<name>A0A5B3GXU2_9BACT</name>
<dbReference type="EMBL" id="VVXJ01000002">
    <property type="protein sequence ID" value="KAA2378082.1"/>
    <property type="molecule type" value="Genomic_DNA"/>
</dbReference>
<organism evidence="1 2">
    <name type="scientific">Alistipes shahii</name>
    <dbReference type="NCBI Taxonomy" id="328814"/>
    <lineage>
        <taxon>Bacteria</taxon>
        <taxon>Pseudomonadati</taxon>
        <taxon>Bacteroidota</taxon>
        <taxon>Bacteroidia</taxon>
        <taxon>Bacteroidales</taxon>
        <taxon>Rikenellaceae</taxon>
        <taxon>Alistipes</taxon>
    </lineage>
</organism>
<protein>
    <submittedName>
        <fullName evidence="1">RteC protein</fullName>
    </submittedName>
</protein>
<accession>A0A5B3GXU2</accession>
<dbReference type="Proteomes" id="UP000322658">
    <property type="component" value="Unassembled WGS sequence"/>
</dbReference>
<evidence type="ECO:0000313" key="1">
    <source>
        <dbReference type="EMBL" id="KAA2378082.1"/>
    </source>
</evidence>
<dbReference type="AlphaFoldDB" id="A0A5B3GXU2"/>
<reference evidence="1 2" key="1">
    <citation type="journal article" date="2019" name="Nat. Med.">
        <title>A library of human gut bacterial isolates paired with longitudinal multiomics data enables mechanistic microbiome research.</title>
        <authorList>
            <person name="Poyet M."/>
            <person name="Groussin M."/>
            <person name="Gibbons S.M."/>
            <person name="Avila-Pacheco J."/>
            <person name="Jiang X."/>
            <person name="Kearney S.M."/>
            <person name="Perrotta A.R."/>
            <person name="Berdy B."/>
            <person name="Zhao S."/>
            <person name="Lieberman T.D."/>
            <person name="Swanson P.K."/>
            <person name="Smith M."/>
            <person name="Roesemann S."/>
            <person name="Alexander J.E."/>
            <person name="Rich S.A."/>
            <person name="Livny J."/>
            <person name="Vlamakis H."/>
            <person name="Clish C."/>
            <person name="Bullock K."/>
            <person name="Deik A."/>
            <person name="Scott J."/>
            <person name="Pierce K.A."/>
            <person name="Xavier R.J."/>
            <person name="Alm E.J."/>
        </authorList>
    </citation>
    <scope>NUCLEOTIDE SEQUENCE [LARGE SCALE GENOMIC DNA]</scope>
    <source>
        <strain evidence="1 2">BIOML-A1</strain>
    </source>
</reference>
<proteinExistence type="predicted"/>
<gene>
    <name evidence="1" type="ORF">F2Y07_01785</name>
</gene>